<sequence length="104" mass="10930">MTQSSRASGKPVLQPRSVLLGPRSRSSGWRECLPGGSRGMWSRGLFTLPPGLSHEDVLKCYCCVCPPALALSAPSSPAHYHPVSVAAAGSRRISSVDPDAVMIA</sequence>
<accession>A0AAV4FM63</accession>
<evidence type="ECO:0000313" key="3">
    <source>
        <dbReference type="Proteomes" id="UP000762676"/>
    </source>
</evidence>
<protein>
    <submittedName>
        <fullName evidence="2">Uncharacterized protein</fullName>
    </submittedName>
</protein>
<name>A0AAV4FM63_9GAST</name>
<evidence type="ECO:0000313" key="2">
    <source>
        <dbReference type="EMBL" id="GFR74101.1"/>
    </source>
</evidence>
<dbReference type="EMBL" id="BMAT01011507">
    <property type="protein sequence ID" value="GFR74101.1"/>
    <property type="molecule type" value="Genomic_DNA"/>
</dbReference>
<feature type="region of interest" description="Disordered" evidence="1">
    <location>
        <begin position="1"/>
        <end position="30"/>
    </location>
</feature>
<dbReference type="Proteomes" id="UP000762676">
    <property type="component" value="Unassembled WGS sequence"/>
</dbReference>
<comment type="caution">
    <text evidence="2">The sequence shown here is derived from an EMBL/GenBank/DDBJ whole genome shotgun (WGS) entry which is preliminary data.</text>
</comment>
<organism evidence="2 3">
    <name type="scientific">Elysia marginata</name>
    <dbReference type="NCBI Taxonomy" id="1093978"/>
    <lineage>
        <taxon>Eukaryota</taxon>
        <taxon>Metazoa</taxon>
        <taxon>Spiralia</taxon>
        <taxon>Lophotrochozoa</taxon>
        <taxon>Mollusca</taxon>
        <taxon>Gastropoda</taxon>
        <taxon>Heterobranchia</taxon>
        <taxon>Euthyneura</taxon>
        <taxon>Panpulmonata</taxon>
        <taxon>Sacoglossa</taxon>
        <taxon>Placobranchoidea</taxon>
        <taxon>Plakobranchidae</taxon>
        <taxon>Elysia</taxon>
    </lineage>
</organism>
<gene>
    <name evidence="2" type="ORF">ElyMa_005746800</name>
</gene>
<proteinExistence type="predicted"/>
<dbReference type="AlphaFoldDB" id="A0AAV4FM63"/>
<evidence type="ECO:0000256" key="1">
    <source>
        <dbReference type="SAM" id="MobiDB-lite"/>
    </source>
</evidence>
<reference evidence="2 3" key="1">
    <citation type="journal article" date="2021" name="Elife">
        <title>Chloroplast acquisition without the gene transfer in kleptoplastic sea slugs, Plakobranchus ocellatus.</title>
        <authorList>
            <person name="Maeda T."/>
            <person name="Takahashi S."/>
            <person name="Yoshida T."/>
            <person name="Shimamura S."/>
            <person name="Takaki Y."/>
            <person name="Nagai Y."/>
            <person name="Toyoda A."/>
            <person name="Suzuki Y."/>
            <person name="Arimoto A."/>
            <person name="Ishii H."/>
            <person name="Satoh N."/>
            <person name="Nishiyama T."/>
            <person name="Hasebe M."/>
            <person name="Maruyama T."/>
            <person name="Minagawa J."/>
            <person name="Obokata J."/>
            <person name="Shigenobu S."/>
        </authorList>
    </citation>
    <scope>NUCLEOTIDE SEQUENCE [LARGE SCALE GENOMIC DNA]</scope>
</reference>
<keyword evidence="3" id="KW-1185">Reference proteome</keyword>